<dbReference type="Proteomes" id="UP001195769">
    <property type="component" value="Unassembled WGS sequence"/>
</dbReference>
<evidence type="ECO:0000313" key="2">
    <source>
        <dbReference type="Proteomes" id="UP001195769"/>
    </source>
</evidence>
<name>A0AAD4DUB2_9AGAM</name>
<dbReference type="RefSeq" id="XP_041219563.1">
    <property type="nucleotide sequence ID" value="XM_041363024.1"/>
</dbReference>
<dbReference type="GeneID" id="64657322"/>
<proteinExistence type="predicted"/>
<dbReference type="InterPro" id="IPR017853">
    <property type="entry name" value="GH"/>
</dbReference>
<dbReference type="EMBL" id="JABBWK010000086">
    <property type="protein sequence ID" value="KAG1893987.1"/>
    <property type="molecule type" value="Genomic_DNA"/>
</dbReference>
<keyword evidence="2" id="KW-1185">Reference proteome</keyword>
<protein>
    <submittedName>
        <fullName evidence="1">Uncharacterized protein</fullName>
    </submittedName>
</protein>
<dbReference type="SUPFAM" id="SSF51445">
    <property type="entry name" value="(Trans)glycosidases"/>
    <property type="match status" value="1"/>
</dbReference>
<evidence type="ECO:0000313" key="1">
    <source>
        <dbReference type="EMBL" id="KAG1893987.1"/>
    </source>
</evidence>
<reference evidence="1" key="1">
    <citation type="journal article" date="2020" name="New Phytol.">
        <title>Comparative genomics reveals dynamic genome evolution in host specialist ectomycorrhizal fungi.</title>
        <authorList>
            <person name="Lofgren L.A."/>
            <person name="Nguyen N.H."/>
            <person name="Vilgalys R."/>
            <person name="Ruytinx J."/>
            <person name="Liao H.L."/>
            <person name="Branco S."/>
            <person name="Kuo A."/>
            <person name="LaButti K."/>
            <person name="Lipzen A."/>
            <person name="Andreopoulos W."/>
            <person name="Pangilinan J."/>
            <person name="Riley R."/>
            <person name="Hundley H."/>
            <person name="Na H."/>
            <person name="Barry K."/>
            <person name="Grigoriev I.V."/>
            <person name="Stajich J.E."/>
            <person name="Kennedy P.G."/>
        </authorList>
    </citation>
    <scope>NUCLEOTIDE SEQUENCE</scope>
    <source>
        <strain evidence="1">FC203</strain>
    </source>
</reference>
<gene>
    <name evidence="1" type="ORF">F5891DRAFT_1063893</name>
</gene>
<organism evidence="1 2">
    <name type="scientific">Suillus fuscotomentosus</name>
    <dbReference type="NCBI Taxonomy" id="1912939"/>
    <lineage>
        <taxon>Eukaryota</taxon>
        <taxon>Fungi</taxon>
        <taxon>Dikarya</taxon>
        <taxon>Basidiomycota</taxon>
        <taxon>Agaricomycotina</taxon>
        <taxon>Agaricomycetes</taxon>
        <taxon>Agaricomycetidae</taxon>
        <taxon>Boletales</taxon>
        <taxon>Suillineae</taxon>
        <taxon>Suillaceae</taxon>
        <taxon>Suillus</taxon>
    </lineage>
</organism>
<accession>A0AAD4DUB2</accession>
<dbReference type="AlphaFoldDB" id="A0AAD4DUB2"/>
<sequence length="630" mass="68364">MPPTAVGLSRLVKLSQACHHQHTVVERRSIILIAFAGFSEIERIARASRRHLLPSIFLLPEDKMKYNKSFAALAVAALVRGSLAQTWCGKNYMANQSVVPPGGQFVLPAQSVDPLLSFRCAPVFRPYLQEDAKSAAFIVDTSIVYDWIAGAEPISLPSTSGSSSNSTGLGTVSVTINVGSVKTTANVPLNATKFQIPVDISKLQARKAAYNVTCSATYTAPSSSKSQKFKTGASLLYLPDTNASVTKTDLRTGALWVRPADGKGGAFAPFVPQGFYINFDEYLAGNLTMIDQLKADGFNTIHPIPPYNNLTIFEEVINKTISAGMYIVYDMRSNYQNLTVVAQQVKTYASIPNLLNWETAHEPDGNSDPLDAAKSTYDLIYQLDGYHPISIVLNCQDYNFSPYVNGADIVLHDAYPIGINATFSPVWHTACTPDFGHCGCDNCKGTLYDVKARVQTFKDRLNILGFDRTKSVWTTPQAFGSGAYWNTTPTGQQWAALGFSSFNHGALGSKSFQYPTTTGNVTTIEGTATNLTVIITDIVQPFIVDPNATFTTYDYLGVDAGLWHNGTAYLLIVANLVNAQVYVPWKDVGLGAITNTTTQVERILSVSQNTNATGLNFLPNGIGIYIATPP</sequence>
<comment type="caution">
    <text evidence="1">The sequence shown here is derived from an EMBL/GenBank/DDBJ whole genome shotgun (WGS) entry which is preliminary data.</text>
</comment>